<dbReference type="InterPro" id="IPR019201">
    <property type="entry name" value="DUF2065"/>
</dbReference>
<reference evidence="3" key="1">
    <citation type="journal article" date="2019" name="Int. J. Syst. Evol. Microbiol.">
        <title>The Global Catalogue of Microorganisms (GCM) 10K type strain sequencing project: providing services to taxonomists for standard genome sequencing and annotation.</title>
        <authorList>
            <consortium name="The Broad Institute Genomics Platform"/>
            <consortium name="The Broad Institute Genome Sequencing Center for Infectious Disease"/>
            <person name="Wu L."/>
            <person name="Ma J."/>
        </authorList>
    </citation>
    <scope>NUCLEOTIDE SEQUENCE [LARGE SCALE GENOMIC DNA]</scope>
    <source>
        <strain evidence="3">KCTC 52487</strain>
    </source>
</reference>
<gene>
    <name evidence="2" type="ORF">ACFOOR_13010</name>
</gene>
<keyword evidence="1" id="KW-0472">Membrane</keyword>
<evidence type="ECO:0000313" key="3">
    <source>
        <dbReference type="Proteomes" id="UP001595379"/>
    </source>
</evidence>
<organism evidence="2 3">
    <name type="scientific">Hyphobacterium vulgare</name>
    <dbReference type="NCBI Taxonomy" id="1736751"/>
    <lineage>
        <taxon>Bacteria</taxon>
        <taxon>Pseudomonadati</taxon>
        <taxon>Pseudomonadota</taxon>
        <taxon>Alphaproteobacteria</taxon>
        <taxon>Maricaulales</taxon>
        <taxon>Maricaulaceae</taxon>
        <taxon>Hyphobacterium</taxon>
    </lineage>
</organism>
<feature type="transmembrane region" description="Helical" evidence="1">
    <location>
        <begin position="41"/>
        <end position="60"/>
    </location>
</feature>
<keyword evidence="1" id="KW-1133">Transmembrane helix</keyword>
<name>A0ABV7A034_9PROT</name>
<protein>
    <submittedName>
        <fullName evidence="2">DUF2065 domain-containing protein</fullName>
    </submittedName>
</protein>
<comment type="caution">
    <text evidence="2">The sequence shown here is derived from an EMBL/GenBank/DDBJ whole genome shotgun (WGS) entry which is preliminary data.</text>
</comment>
<dbReference type="Proteomes" id="UP001595379">
    <property type="component" value="Unassembled WGS sequence"/>
</dbReference>
<sequence>MLQTLAIGVGVALCLEGLAYALAPGFMKRMMLQMQVTPDQTLRLAGVTALGLGVLLVALLR</sequence>
<accession>A0ABV7A034</accession>
<dbReference type="EMBL" id="JBHRSV010000028">
    <property type="protein sequence ID" value="MFC2927029.1"/>
    <property type="molecule type" value="Genomic_DNA"/>
</dbReference>
<proteinExistence type="predicted"/>
<keyword evidence="3" id="KW-1185">Reference proteome</keyword>
<evidence type="ECO:0000256" key="1">
    <source>
        <dbReference type="SAM" id="Phobius"/>
    </source>
</evidence>
<evidence type="ECO:0000313" key="2">
    <source>
        <dbReference type="EMBL" id="MFC2927029.1"/>
    </source>
</evidence>
<keyword evidence="1" id="KW-0812">Transmembrane</keyword>
<dbReference type="Pfam" id="PF09838">
    <property type="entry name" value="DUF2065"/>
    <property type="match status" value="1"/>
</dbReference>
<dbReference type="RefSeq" id="WP_343163020.1">
    <property type="nucleotide sequence ID" value="NZ_JBHRSV010000028.1"/>
</dbReference>